<name>A0ABV1ULV7_9ACTN</name>
<gene>
    <name evidence="4" type="ORF">ABT272_42275</name>
</gene>
<organism evidence="4 5">
    <name type="scientific">Streptomyces sp. 900105245</name>
    <dbReference type="NCBI Taxonomy" id="3154379"/>
    <lineage>
        <taxon>Bacteria</taxon>
        <taxon>Bacillati</taxon>
        <taxon>Actinomycetota</taxon>
        <taxon>Actinomycetes</taxon>
        <taxon>Kitasatosporales</taxon>
        <taxon>Streptomycetaceae</taxon>
        <taxon>Streptomyces</taxon>
    </lineage>
</organism>
<comment type="caution">
    <text evidence="4">The sequence shown here is derived from an EMBL/GenBank/DDBJ whole genome shotgun (WGS) entry which is preliminary data.</text>
</comment>
<evidence type="ECO:0000259" key="3">
    <source>
        <dbReference type="PROSITE" id="PS50801"/>
    </source>
</evidence>
<dbReference type="Proteomes" id="UP001470023">
    <property type="component" value="Unassembled WGS sequence"/>
</dbReference>
<sequence>MSAGGGITTLMLREGDTVLLGVFGELDVLTGPELRAVVADCLASRPARLVMDVSAVTFCDAAGLSALEAARDSAEHAGAEFALAGVRPALLRILSITRLDAVFGLRPRHGPAASPGTAAP</sequence>
<keyword evidence="5" id="KW-1185">Reference proteome</keyword>
<evidence type="ECO:0000313" key="4">
    <source>
        <dbReference type="EMBL" id="MER6434250.1"/>
    </source>
</evidence>
<feature type="domain" description="STAS" evidence="3">
    <location>
        <begin position="7"/>
        <end position="99"/>
    </location>
</feature>
<evidence type="ECO:0000313" key="5">
    <source>
        <dbReference type="Proteomes" id="UP001470023"/>
    </source>
</evidence>
<dbReference type="PROSITE" id="PS50801">
    <property type="entry name" value="STAS"/>
    <property type="match status" value="1"/>
</dbReference>
<reference evidence="4 5" key="1">
    <citation type="submission" date="2024-06" db="EMBL/GenBank/DDBJ databases">
        <title>The Natural Products Discovery Center: Release of the First 8490 Sequenced Strains for Exploring Actinobacteria Biosynthetic Diversity.</title>
        <authorList>
            <person name="Kalkreuter E."/>
            <person name="Kautsar S.A."/>
            <person name="Yang D."/>
            <person name="Bader C.D."/>
            <person name="Teijaro C.N."/>
            <person name="Fluegel L."/>
            <person name="Davis C.M."/>
            <person name="Simpson J.R."/>
            <person name="Lauterbach L."/>
            <person name="Steele A.D."/>
            <person name="Gui C."/>
            <person name="Meng S."/>
            <person name="Li G."/>
            <person name="Viehrig K."/>
            <person name="Ye F."/>
            <person name="Su P."/>
            <person name="Kiefer A.F."/>
            <person name="Nichols A."/>
            <person name="Cepeda A.J."/>
            <person name="Yan W."/>
            <person name="Fan B."/>
            <person name="Jiang Y."/>
            <person name="Adhikari A."/>
            <person name="Zheng C.-J."/>
            <person name="Schuster L."/>
            <person name="Cowan T.M."/>
            <person name="Smanski M.J."/>
            <person name="Chevrette M.G."/>
            <person name="De Carvalho L.P.S."/>
            <person name="Shen B."/>
        </authorList>
    </citation>
    <scope>NUCLEOTIDE SEQUENCE [LARGE SCALE GENOMIC DNA]</scope>
    <source>
        <strain evidence="4 5">NPDC001166</strain>
    </source>
</reference>
<dbReference type="Gene3D" id="3.30.750.24">
    <property type="entry name" value="STAS domain"/>
    <property type="match status" value="1"/>
</dbReference>
<protein>
    <recommendedName>
        <fullName evidence="2">Anti-sigma factor antagonist</fullName>
    </recommendedName>
</protein>
<comment type="similarity">
    <text evidence="1 2">Belongs to the anti-sigma-factor antagonist family.</text>
</comment>
<dbReference type="CDD" id="cd07043">
    <property type="entry name" value="STAS_anti-anti-sigma_factors"/>
    <property type="match status" value="1"/>
</dbReference>
<dbReference type="PANTHER" id="PTHR33495:SF2">
    <property type="entry name" value="ANTI-SIGMA FACTOR ANTAGONIST TM_1081-RELATED"/>
    <property type="match status" value="1"/>
</dbReference>
<dbReference type="PANTHER" id="PTHR33495">
    <property type="entry name" value="ANTI-SIGMA FACTOR ANTAGONIST TM_1081-RELATED-RELATED"/>
    <property type="match status" value="1"/>
</dbReference>
<accession>A0ABV1ULV7</accession>
<dbReference type="NCBIfam" id="TIGR00377">
    <property type="entry name" value="ant_ant_sig"/>
    <property type="match status" value="1"/>
</dbReference>
<dbReference type="Pfam" id="PF01740">
    <property type="entry name" value="STAS"/>
    <property type="match status" value="1"/>
</dbReference>
<evidence type="ECO:0000256" key="1">
    <source>
        <dbReference type="ARBA" id="ARBA00009013"/>
    </source>
</evidence>
<dbReference type="SUPFAM" id="SSF52091">
    <property type="entry name" value="SpoIIaa-like"/>
    <property type="match status" value="1"/>
</dbReference>
<dbReference type="EMBL" id="JBEPAZ010000093">
    <property type="protein sequence ID" value="MER6434250.1"/>
    <property type="molecule type" value="Genomic_DNA"/>
</dbReference>
<dbReference type="InterPro" id="IPR036513">
    <property type="entry name" value="STAS_dom_sf"/>
</dbReference>
<evidence type="ECO:0000256" key="2">
    <source>
        <dbReference type="RuleBase" id="RU003749"/>
    </source>
</evidence>
<dbReference type="RefSeq" id="WP_352066112.1">
    <property type="nucleotide sequence ID" value="NZ_JBEPAZ010000093.1"/>
</dbReference>
<dbReference type="InterPro" id="IPR002645">
    <property type="entry name" value="STAS_dom"/>
</dbReference>
<dbReference type="InterPro" id="IPR003658">
    <property type="entry name" value="Anti-sigma_ant"/>
</dbReference>
<proteinExistence type="inferred from homology"/>